<evidence type="ECO:0000313" key="3">
    <source>
        <dbReference type="Proteomes" id="UP000027138"/>
    </source>
</evidence>
<dbReference type="EMBL" id="KK914720">
    <property type="protein sequence ID" value="KDP29966.1"/>
    <property type="molecule type" value="Genomic_DNA"/>
</dbReference>
<accession>A0A067K161</accession>
<proteinExistence type="predicted"/>
<evidence type="ECO:0000256" key="1">
    <source>
        <dbReference type="SAM" id="MobiDB-lite"/>
    </source>
</evidence>
<keyword evidence="3" id="KW-1185">Reference proteome</keyword>
<dbReference type="Proteomes" id="UP000027138">
    <property type="component" value="Unassembled WGS sequence"/>
</dbReference>
<dbReference type="AlphaFoldDB" id="A0A067K161"/>
<evidence type="ECO:0000313" key="2">
    <source>
        <dbReference type="EMBL" id="KDP29966.1"/>
    </source>
</evidence>
<reference evidence="2 3" key="1">
    <citation type="journal article" date="2014" name="PLoS ONE">
        <title>Global Analysis of Gene Expression Profiles in Physic Nut (Jatropha curcas L.) Seedlings Exposed to Salt Stress.</title>
        <authorList>
            <person name="Zhang L."/>
            <person name="Zhang C."/>
            <person name="Wu P."/>
            <person name="Chen Y."/>
            <person name="Li M."/>
            <person name="Jiang H."/>
            <person name="Wu G."/>
        </authorList>
    </citation>
    <scope>NUCLEOTIDE SEQUENCE [LARGE SCALE GENOMIC DNA]</scope>
    <source>
        <strain evidence="3">cv. GZQX0401</strain>
        <tissue evidence="2">Young leaves</tissue>
    </source>
</reference>
<protein>
    <submittedName>
        <fullName evidence="2">Uncharacterized protein</fullName>
    </submittedName>
</protein>
<feature type="region of interest" description="Disordered" evidence="1">
    <location>
        <begin position="24"/>
        <end position="50"/>
    </location>
</feature>
<gene>
    <name evidence="2" type="ORF">JCGZ_19111</name>
</gene>
<sequence length="83" mass="9773">MYSKLEEMNERVVASNLEKLFRSDKGNEHVNVEDDENKGESEKKEQANETWQDEEFFAKKVINKKAEFEVYDTARIINNGVEE</sequence>
<feature type="compositionally biased region" description="Basic and acidic residues" evidence="1">
    <location>
        <begin position="24"/>
        <end position="47"/>
    </location>
</feature>
<organism evidence="2 3">
    <name type="scientific">Jatropha curcas</name>
    <name type="common">Barbados nut</name>
    <dbReference type="NCBI Taxonomy" id="180498"/>
    <lineage>
        <taxon>Eukaryota</taxon>
        <taxon>Viridiplantae</taxon>
        <taxon>Streptophyta</taxon>
        <taxon>Embryophyta</taxon>
        <taxon>Tracheophyta</taxon>
        <taxon>Spermatophyta</taxon>
        <taxon>Magnoliopsida</taxon>
        <taxon>eudicotyledons</taxon>
        <taxon>Gunneridae</taxon>
        <taxon>Pentapetalae</taxon>
        <taxon>rosids</taxon>
        <taxon>fabids</taxon>
        <taxon>Malpighiales</taxon>
        <taxon>Euphorbiaceae</taxon>
        <taxon>Crotonoideae</taxon>
        <taxon>Jatropheae</taxon>
        <taxon>Jatropha</taxon>
    </lineage>
</organism>
<name>A0A067K161_JATCU</name>